<sequence>MHPLAQKSAYLNRIGQVSRFFLCFCFCLAVSFAHAQWKRTHTFDKEWMVYQPSVKGFLPYIANKHFSYKSKSLALNPADYPKGFLRIKSDADYHLFVQGTFQRFLPKDELMRLSLDSMQQKYRGEEQLVLTIYSNELKGLPTEFSIERKIQVNSDAMADFLSIKRRGSFIFYQFFGFAFIVLLLCIGTLFAAFPRYFQTYYRFSDWIHWEVKEDAVLKSPFAFPNLWVILTLSLLTAFISFYNRLMGQSNEAVFESLENLQSIGASLGFIGVKVFVGFILFVSRYFMFKLFTNLFRLSQVAEAHYFKSLQTNLQFFSLLFVGISLYSLYQGPLIAINLTHISFVITGYFIVRSFYLFQVFRKSFQVNQLSLLAYLVLMEGQVLVFGLRELIFPEYM</sequence>
<keyword evidence="2" id="KW-0732">Signal</keyword>
<feature type="transmembrane region" description="Helical" evidence="1">
    <location>
        <begin position="170"/>
        <end position="193"/>
    </location>
</feature>
<evidence type="ECO:0008006" key="5">
    <source>
        <dbReference type="Google" id="ProtNLM"/>
    </source>
</evidence>
<feature type="chain" id="PRO_5045183506" description="DUF4271 domain-containing protein" evidence="2">
    <location>
        <begin position="36"/>
        <end position="396"/>
    </location>
</feature>
<feature type="transmembrane region" description="Helical" evidence="1">
    <location>
        <begin position="369"/>
        <end position="387"/>
    </location>
</feature>
<dbReference type="RefSeq" id="WP_377981803.1">
    <property type="nucleotide sequence ID" value="NZ_JBBKXZ010000001.1"/>
</dbReference>
<evidence type="ECO:0000256" key="2">
    <source>
        <dbReference type="SAM" id="SignalP"/>
    </source>
</evidence>
<keyword evidence="4" id="KW-1185">Reference proteome</keyword>
<organism evidence="3 4">
    <name type="scientific">Aquirufa avitistagni</name>
    <dbReference type="NCBI Taxonomy" id="3104728"/>
    <lineage>
        <taxon>Bacteria</taxon>
        <taxon>Pseudomonadati</taxon>
        <taxon>Bacteroidota</taxon>
        <taxon>Cytophagia</taxon>
        <taxon>Cytophagales</taxon>
        <taxon>Flectobacillaceae</taxon>
        <taxon>Aquirufa</taxon>
    </lineage>
</organism>
<evidence type="ECO:0000313" key="3">
    <source>
        <dbReference type="EMBL" id="MFD3393175.1"/>
    </source>
</evidence>
<feature type="signal peptide" evidence="2">
    <location>
        <begin position="1"/>
        <end position="35"/>
    </location>
</feature>
<feature type="transmembrane region" description="Helical" evidence="1">
    <location>
        <begin position="262"/>
        <end position="288"/>
    </location>
</feature>
<proteinExistence type="predicted"/>
<feature type="transmembrane region" description="Helical" evidence="1">
    <location>
        <begin position="221"/>
        <end position="242"/>
    </location>
</feature>
<reference evidence="3 4" key="1">
    <citation type="submission" date="2024-03" db="EMBL/GenBank/DDBJ databases">
        <title>Aquirufa genome sequencing.</title>
        <authorList>
            <person name="Pitt A."/>
            <person name="Hahn M.W."/>
        </authorList>
    </citation>
    <scope>NUCLEOTIDE SEQUENCE [LARGE SCALE GENOMIC DNA]</scope>
    <source>
        <strain evidence="3 4">OSTEICH-129V</strain>
    </source>
</reference>
<accession>A0ABW6DE29</accession>
<keyword evidence="1" id="KW-0472">Membrane</keyword>
<feature type="transmembrane region" description="Helical" evidence="1">
    <location>
        <begin position="335"/>
        <end position="357"/>
    </location>
</feature>
<name>A0ABW6DE29_9BACT</name>
<protein>
    <recommendedName>
        <fullName evidence="5">DUF4271 domain-containing protein</fullName>
    </recommendedName>
</protein>
<comment type="caution">
    <text evidence="3">The sequence shown here is derived from an EMBL/GenBank/DDBJ whole genome shotgun (WGS) entry which is preliminary data.</text>
</comment>
<evidence type="ECO:0000256" key="1">
    <source>
        <dbReference type="SAM" id="Phobius"/>
    </source>
</evidence>
<dbReference type="EMBL" id="JBBKXZ010000001">
    <property type="protein sequence ID" value="MFD3393175.1"/>
    <property type="molecule type" value="Genomic_DNA"/>
</dbReference>
<evidence type="ECO:0000313" key="4">
    <source>
        <dbReference type="Proteomes" id="UP001598138"/>
    </source>
</evidence>
<keyword evidence="1" id="KW-0812">Transmembrane</keyword>
<keyword evidence="1" id="KW-1133">Transmembrane helix</keyword>
<gene>
    <name evidence="3" type="ORF">U0R10_00945</name>
</gene>
<dbReference type="Proteomes" id="UP001598138">
    <property type="component" value="Unassembled WGS sequence"/>
</dbReference>